<feature type="compositionally biased region" description="Basic and acidic residues" evidence="1">
    <location>
        <begin position="72"/>
        <end position="85"/>
    </location>
</feature>
<accession>A0A4R4ITG8</accession>
<protein>
    <submittedName>
        <fullName evidence="2">Uncharacterized protein</fullName>
    </submittedName>
</protein>
<proteinExistence type="predicted"/>
<comment type="caution">
    <text evidence="2">The sequence shown here is derived from an EMBL/GenBank/DDBJ whole genome shotgun (WGS) entry which is preliminary data.</text>
</comment>
<feature type="region of interest" description="Disordered" evidence="1">
    <location>
        <begin position="69"/>
        <end position="89"/>
    </location>
</feature>
<sequence>MLSVAKNNQLVIYGVLRNVGVAACQQGILLTGLLYRVILDLRGVRTSSKRTKPTPSALDFLCLLLSGRSARPHPDQGREGDEYNTRKGNKSAALTAVLNLPAPYRNMVTKFRDKVRSQQ</sequence>
<dbReference type="RefSeq" id="WP_132348411.1">
    <property type="nucleotide sequence ID" value="NZ_CAWOLF010000042.1"/>
</dbReference>
<evidence type="ECO:0000313" key="2">
    <source>
        <dbReference type="EMBL" id="TDB44103.1"/>
    </source>
</evidence>
<evidence type="ECO:0000256" key="1">
    <source>
        <dbReference type="SAM" id="MobiDB-lite"/>
    </source>
</evidence>
<dbReference type="Proteomes" id="UP000295550">
    <property type="component" value="Unassembled WGS sequence"/>
</dbReference>
<name>A0A4R4ITG8_PHOLU</name>
<organism evidence="2 3">
    <name type="scientific">Photorhabdus luminescens subsp. mexicana</name>
    <dbReference type="NCBI Taxonomy" id="2100167"/>
    <lineage>
        <taxon>Bacteria</taxon>
        <taxon>Pseudomonadati</taxon>
        <taxon>Pseudomonadota</taxon>
        <taxon>Gammaproteobacteria</taxon>
        <taxon>Enterobacterales</taxon>
        <taxon>Morganellaceae</taxon>
        <taxon>Photorhabdus</taxon>
    </lineage>
</organism>
<gene>
    <name evidence="2" type="ORF">C5468_23005</name>
</gene>
<evidence type="ECO:0000313" key="3">
    <source>
        <dbReference type="Proteomes" id="UP000295550"/>
    </source>
</evidence>
<dbReference type="AlphaFoldDB" id="A0A4R4ITG8"/>
<dbReference type="EMBL" id="PUJX01000042">
    <property type="protein sequence ID" value="TDB44103.1"/>
    <property type="molecule type" value="Genomic_DNA"/>
</dbReference>
<reference evidence="2 3" key="1">
    <citation type="journal article" date="2019" name="Int. J. Syst. Evol. Microbiol.">
        <title>Photorhabdus khanii subsp. guanajuatensis subsp. nov., isolated from Heterorhabditis atacamensis, and Photorhabdus luminescens subsp. mexicana subsp. nov., isolated from Heterorhabditis mexicana entomopathogenic nematodes.</title>
        <authorList>
            <person name="Machado R.A.R."/>
            <person name="Bruno P."/>
            <person name="Arce C.C.M."/>
            <person name="Liechti N."/>
            <person name="Kohler A."/>
            <person name="Bernal J."/>
            <person name="Bruggmann R."/>
            <person name="Turlings T.C.J."/>
        </authorList>
    </citation>
    <scope>NUCLEOTIDE SEQUENCE [LARGE SCALE GENOMIC DNA]</scope>
    <source>
        <strain evidence="2 3">MEX47-22</strain>
    </source>
</reference>